<dbReference type="Pfam" id="PF06202">
    <property type="entry name" value="GDE_C"/>
    <property type="match status" value="1"/>
</dbReference>
<dbReference type="FunFam" id="1.50.10.10:FF:000073">
    <property type="entry name" value="Glycogen debranching enzyme, hypothetical (TreX-like)"/>
    <property type="match status" value="1"/>
</dbReference>
<dbReference type="EMBL" id="CP051167">
    <property type="protein sequence ID" value="QIZ73641.1"/>
    <property type="molecule type" value="Genomic_DNA"/>
</dbReference>
<dbReference type="InterPro" id="IPR024742">
    <property type="entry name" value="Glycogen_debranch_N"/>
</dbReference>
<dbReference type="InterPro" id="IPR010401">
    <property type="entry name" value="AGL/Gdb1"/>
</dbReference>
<evidence type="ECO:0000259" key="2">
    <source>
        <dbReference type="Pfam" id="PF12439"/>
    </source>
</evidence>
<name>A0A6H1U481_9CYAN</name>
<dbReference type="InterPro" id="IPR032790">
    <property type="entry name" value="GDE_C"/>
</dbReference>
<proteinExistence type="predicted"/>
<evidence type="ECO:0000259" key="1">
    <source>
        <dbReference type="Pfam" id="PF06202"/>
    </source>
</evidence>
<gene>
    <name evidence="3" type="ORF">HCG48_07100</name>
</gene>
<organism evidence="3 4">
    <name type="scientific">Oxynema aestuarii AP17</name>
    <dbReference type="NCBI Taxonomy" id="2064643"/>
    <lineage>
        <taxon>Bacteria</taxon>
        <taxon>Bacillati</taxon>
        <taxon>Cyanobacteriota</taxon>
        <taxon>Cyanophyceae</taxon>
        <taxon>Oscillatoriophycideae</taxon>
        <taxon>Oscillatoriales</taxon>
        <taxon>Oscillatoriaceae</taxon>
        <taxon>Oxynema</taxon>
        <taxon>Oxynema aestuarii</taxon>
    </lineage>
</organism>
<dbReference type="InterPro" id="IPR012341">
    <property type="entry name" value="6hp_glycosidase-like_sf"/>
</dbReference>
<dbReference type="SUPFAM" id="SSF48208">
    <property type="entry name" value="Six-hairpin glycosidases"/>
    <property type="match status" value="1"/>
</dbReference>
<dbReference type="PANTHER" id="PTHR10569:SF2">
    <property type="entry name" value="GLYCOGEN DEBRANCHING ENZYME"/>
    <property type="match status" value="1"/>
</dbReference>
<dbReference type="Proteomes" id="UP000500857">
    <property type="component" value="Chromosome"/>
</dbReference>
<dbReference type="InterPro" id="IPR008928">
    <property type="entry name" value="6-hairpin_glycosidase_sf"/>
</dbReference>
<evidence type="ECO:0000313" key="4">
    <source>
        <dbReference type="Proteomes" id="UP000500857"/>
    </source>
</evidence>
<dbReference type="PANTHER" id="PTHR10569">
    <property type="entry name" value="GLYCOGEN DEBRANCHING ENZYME"/>
    <property type="match status" value="1"/>
</dbReference>
<dbReference type="GO" id="GO:0005980">
    <property type="term" value="P:glycogen catabolic process"/>
    <property type="evidence" value="ECO:0007669"/>
    <property type="project" value="InterPro"/>
</dbReference>
<feature type="domain" description="Glycogen debranching enzyme bacterial and archaeal type N-terminal" evidence="2">
    <location>
        <begin position="19"/>
        <end position="238"/>
    </location>
</feature>
<reference evidence="3 4" key="1">
    <citation type="submission" date="2020-04" db="EMBL/GenBank/DDBJ databases">
        <authorList>
            <person name="Basu S."/>
            <person name="Maruthanayagam V."/>
            <person name="Chakraborty S."/>
            <person name="Pramanik A."/>
            <person name="Mukherjee J."/>
            <person name="Brink B."/>
        </authorList>
    </citation>
    <scope>NUCLEOTIDE SEQUENCE [LARGE SCALE GENOMIC DNA]</scope>
    <source>
        <strain evidence="3 4">AP17</strain>
    </source>
</reference>
<dbReference type="GO" id="GO:0004134">
    <property type="term" value="F:4-alpha-glucanotransferase activity"/>
    <property type="evidence" value="ECO:0007669"/>
    <property type="project" value="InterPro"/>
</dbReference>
<dbReference type="KEGG" id="oxy:HCG48_07100"/>
<dbReference type="Pfam" id="PF12439">
    <property type="entry name" value="GDE_N"/>
    <property type="match status" value="1"/>
</dbReference>
<sequence length="671" mass="75417">MTIQFGREICSHPALANDREWLVTNGTGSFASGTVSGMQTRRYHGLLVAALQPPLGHTLLVSKLDTTAQYNRRFYPLFVNRWLDGTVEPDVYPWIERFYLDGSIPVWHYAFADALLEKRIWMHRGENTTYIRYQLRRASLPVTLSCKGLATYRDRHHSTRGGDRQMRVDRVDNGVCVTAFTTAIPYYLLAPGCEVSPAHDWHYGLDLAVEGDRGLDRAEDALHVVTFKRELHPGDSLTLVVTTHSQPILDGTQALAVHRQGDRQLLKLAKTAKGLKKKGKKVYALHRKAPQWVDRLVLAADQFVVNRPSPENPDGKTIVAGYHWFGDWGRDLAIALSGLTLCTGRPKLTRTILQTFARYCDRGMIPNRFPDAGETPDYNTVDATLWYVEAVRAYYEATKDKKFLKQLWPLLVEIVEWHAKGTRYNIQVDPADGLLYAGEPGVQLTWMDAKVGDWVVTPRVGKPIEVNALWYNALQSMVRFGKKLGKRTDLYRQMAQAASVGFERFWNESAGYCDDVIDTPQGRDSSLRPNQIFAVSLPYSPLSAPQQRAVVEVCGRSLLSSYGLRSLSPHHRDYVGHYGGDVLQRDGAYHQGTVWGWLLGHYILADFKVYGDRDRALSFLDPIADSLIEAGVGSLSEIFDGDPPFRPQGAIAQAWTVAEVLRVAAFLKIGK</sequence>
<accession>A0A6H1U481</accession>
<dbReference type="RefSeq" id="WP_168571786.1">
    <property type="nucleotide sequence ID" value="NZ_CP051167.1"/>
</dbReference>
<dbReference type="Gene3D" id="1.50.10.10">
    <property type="match status" value="1"/>
</dbReference>
<protein>
    <submittedName>
        <fullName evidence="3">Glycogen debranching protein</fullName>
    </submittedName>
</protein>
<evidence type="ECO:0000313" key="3">
    <source>
        <dbReference type="EMBL" id="QIZ73641.1"/>
    </source>
</evidence>
<dbReference type="AlphaFoldDB" id="A0A6H1U481"/>
<dbReference type="GO" id="GO:0004135">
    <property type="term" value="F:amylo-alpha-1,6-glucosidase activity"/>
    <property type="evidence" value="ECO:0007669"/>
    <property type="project" value="InterPro"/>
</dbReference>
<feature type="domain" description="Glycogen debranching enzyme C-terminal" evidence="1">
    <location>
        <begin position="299"/>
        <end position="662"/>
    </location>
</feature>
<dbReference type="NCBIfam" id="TIGR01561">
    <property type="entry name" value="gde_arch"/>
    <property type="match status" value="1"/>
</dbReference>
<dbReference type="InterPro" id="IPR006451">
    <property type="entry name" value="Glycogen_debranch_arc"/>
</dbReference>
<keyword evidence="4" id="KW-1185">Reference proteome</keyword>